<evidence type="ECO:0000256" key="2">
    <source>
        <dbReference type="ARBA" id="ARBA00005690"/>
    </source>
</evidence>
<dbReference type="InterPro" id="IPR004365">
    <property type="entry name" value="NA-bd_OB_tRNA"/>
</dbReference>
<evidence type="ECO:0000313" key="16">
    <source>
        <dbReference type="Proteomes" id="UP001497600"/>
    </source>
</evidence>
<sequence>MASEFGLTSGALKGILSKTESHLYVNKPIVAQVSNVKMIEQKDENGQSSVRYRVLLNDGAYSLHGLIPNECVPYCESNGFKKTSIISINKYELVTSQKHIMVIQDLEIKQSTSPKVSANLISVDQYYEKHPEEDTLSLASKLQQQNGTPQPQQPVKSASPFPDNGSSNNNNSYNNSSTPANKPANKSSFQQRHINAIEQLSPYQNQWTIKARVSYKGDIRKWSNARGEGKLFNVNFLDESDEIRATAFNELADKFSQELEEGKVYYVSKARIQQAKPQFSHLSHPYELSLDRDTVIEECFDVSDVPKINFNFAKLNQIQNFEPNAITDVIGVLKEVQPVYQITAKSTGKPFDRRNVTIVDDSNFAIVVGLWNNTAVDFNTSEGSVVAFKGCKVQDFGGRSLTLTHAGTMIANPDTPEAYQLKGWYDNSGKNEQYQTLKTEGPSGASSRLTNRKTIHQAQEENLGMNEKPDYFNLKSTINFLKVENFCYPSCNNIVQPNSQGPQREPTTCNRKVVETGDGWRCEKCDLNFPEPEYRYILNSSVMDASGQLWMTLFDEQARKLFGISAGELLKLKEKSEVGESTEFTQLVNSVTMKEFNFRIKARQDSYNGVSRIRYQALDIAEVDYNAECEHLCNELDAMLK</sequence>
<evidence type="ECO:0000256" key="9">
    <source>
        <dbReference type="RuleBase" id="RU364130"/>
    </source>
</evidence>
<feature type="compositionally biased region" description="Low complexity" evidence="10">
    <location>
        <begin position="164"/>
        <end position="177"/>
    </location>
</feature>
<dbReference type="Pfam" id="PF04057">
    <property type="entry name" value="Rep-A_N"/>
    <property type="match status" value="1"/>
</dbReference>
<feature type="compositionally biased region" description="Polar residues" evidence="10">
    <location>
        <begin position="178"/>
        <end position="188"/>
    </location>
</feature>
<keyword evidence="7 9" id="KW-0238">DNA-binding</keyword>
<dbReference type="CDD" id="cd04477">
    <property type="entry name" value="RPA1N"/>
    <property type="match status" value="1"/>
</dbReference>
<evidence type="ECO:0000256" key="6">
    <source>
        <dbReference type="ARBA" id="ARBA00022833"/>
    </source>
</evidence>
<protein>
    <recommendedName>
        <fullName evidence="9">Replication protein A subunit</fullName>
    </recommendedName>
</protein>
<dbReference type="Pfam" id="PF01336">
    <property type="entry name" value="tRNA_anti-codon"/>
    <property type="match status" value="1"/>
</dbReference>
<dbReference type="Pfam" id="PF08646">
    <property type="entry name" value="Rep_fac-A_C"/>
    <property type="match status" value="1"/>
</dbReference>
<dbReference type="CDD" id="cd04475">
    <property type="entry name" value="RPA1_DBD_B"/>
    <property type="match status" value="1"/>
</dbReference>
<feature type="domain" description="OB" evidence="11">
    <location>
        <begin position="207"/>
        <end position="276"/>
    </location>
</feature>
<dbReference type="Gene3D" id="2.40.50.140">
    <property type="entry name" value="Nucleic acid-binding proteins"/>
    <property type="match status" value="4"/>
</dbReference>
<dbReference type="InterPro" id="IPR013955">
    <property type="entry name" value="Rep_factor-A_C"/>
</dbReference>
<proteinExistence type="inferred from homology"/>
<evidence type="ECO:0000259" key="14">
    <source>
        <dbReference type="Pfam" id="PF16900"/>
    </source>
</evidence>
<evidence type="ECO:0000256" key="8">
    <source>
        <dbReference type="ARBA" id="ARBA00023242"/>
    </source>
</evidence>
<feature type="domain" description="Replication factor A C-terminal" evidence="13">
    <location>
        <begin position="471"/>
        <end position="632"/>
    </location>
</feature>
<dbReference type="InterPro" id="IPR004591">
    <property type="entry name" value="Rfa1"/>
</dbReference>
<dbReference type="Pfam" id="PF16900">
    <property type="entry name" value="REPA_OB_2"/>
    <property type="match status" value="1"/>
</dbReference>
<evidence type="ECO:0000256" key="10">
    <source>
        <dbReference type="SAM" id="MobiDB-lite"/>
    </source>
</evidence>
<dbReference type="SUPFAM" id="SSF50249">
    <property type="entry name" value="Nucleic acid-binding proteins"/>
    <property type="match status" value="4"/>
</dbReference>
<keyword evidence="3 9" id="KW-0235">DNA replication</keyword>
<dbReference type="Proteomes" id="UP001497600">
    <property type="component" value="Chromosome D"/>
</dbReference>
<dbReference type="InterPro" id="IPR047192">
    <property type="entry name" value="Euk_RPA1_DBD_C"/>
</dbReference>
<keyword evidence="4 9" id="KW-0479">Metal-binding</keyword>
<feature type="region of interest" description="Disordered" evidence="10">
    <location>
        <begin position="141"/>
        <end position="188"/>
    </location>
</feature>
<comment type="subcellular location">
    <subcellularLocation>
        <location evidence="1 9">Nucleus</location>
    </subcellularLocation>
</comment>
<feature type="compositionally biased region" description="Low complexity" evidence="10">
    <location>
        <begin position="143"/>
        <end position="154"/>
    </location>
</feature>
<dbReference type="InterPro" id="IPR031657">
    <property type="entry name" value="REPA_OB_2"/>
</dbReference>
<dbReference type="InterPro" id="IPR007199">
    <property type="entry name" value="Rep_factor-A_N"/>
</dbReference>
<dbReference type="PANTHER" id="PTHR47165:SF4">
    <property type="entry name" value="OS03G0429900 PROTEIN"/>
    <property type="match status" value="1"/>
</dbReference>
<gene>
    <name evidence="15" type="primary">RFA1</name>
    <name evidence="15" type="ORF">CAAN4_D01662</name>
</gene>
<dbReference type="CDD" id="cd04476">
    <property type="entry name" value="RPA1_DBD_C"/>
    <property type="match status" value="1"/>
</dbReference>
<comment type="similarity">
    <text evidence="2 9">Belongs to the replication factor A protein 1 family.</text>
</comment>
<evidence type="ECO:0000256" key="1">
    <source>
        <dbReference type="ARBA" id="ARBA00004123"/>
    </source>
</evidence>
<evidence type="ECO:0000256" key="7">
    <source>
        <dbReference type="ARBA" id="ARBA00023125"/>
    </source>
</evidence>
<reference evidence="15 16" key="1">
    <citation type="submission" date="2024-01" db="EMBL/GenBank/DDBJ databases">
        <authorList>
            <consortium name="Genoscope - CEA"/>
            <person name="William W."/>
        </authorList>
    </citation>
    <scope>NUCLEOTIDE SEQUENCE [LARGE SCALE GENOMIC DNA]</scope>
    <source>
        <strain evidence="15 16">29B2s-10</strain>
    </source>
</reference>
<accession>A0ABP0EBZ9</accession>
<keyword evidence="5 9" id="KW-0863">Zinc-finger</keyword>
<dbReference type="CDD" id="cd04474">
    <property type="entry name" value="RPA1_DBD_A"/>
    <property type="match status" value="1"/>
</dbReference>
<evidence type="ECO:0000256" key="4">
    <source>
        <dbReference type="ARBA" id="ARBA00022723"/>
    </source>
</evidence>
<evidence type="ECO:0000256" key="3">
    <source>
        <dbReference type="ARBA" id="ARBA00022705"/>
    </source>
</evidence>
<evidence type="ECO:0000259" key="13">
    <source>
        <dbReference type="Pfam" id="PF08646"/>
    </source>
</evidence>
<evidence type="ECO:0000259" key="11">
    <source>
        <dbReference type="Pfam" id="PF01336"/>
    </source>
</evidence>
<comment type="function">
    <text evidence="9">As part of the replication protein A (RPA/RP-A), a single-stranded DNA-binding heterotrimeric complex, may play an essential role in DNA replication, recombination and repair. Binds and stabilizes single-stranded DNA intermediates, preventing complementary DNA reannealing and recruiting different proteins involved in DNA metabolism.</text>
</comment>
<name>A0ABP0EBZ9_9ASCO</name>
<organism evidence="15 16">
    <name type="scientific">[Candida] anglica</name>
    <dbReference type="NCBI Taxonomy" id="148631"/>
    <lineage>
        <taxon>Eukaryota</taxon>
        <taxon>Fungi</taxon>
        <taxon>Dikarya</taxon>
        <taxon>Ascomycota</taxon>
        <taxon>Saccharomycotina</taxon>
        <taxon>Pichiomycetes</taxon>
        <taxon>Debaryomycetaceae</taxon>
        <taxon>Kurtzmaniella</taxon>
    </lineage>
</organism>
<comment type="subunit">
    <text evidence="9">Component of the heterotrimeric canonical replication protein A complex (RPA).</text>
</comment>
<feature type="domain" description="Replication protein A OB" evidence="14">
    <location>
        <begin position="315"/>
        <end position="412"/>
    </location>
</feature>
<evidence type="ECO:0000313" key="15">
    <source>
        <dbReference type="EMBL" id="CAK7902808.1"/>
    </source>
</evidence>
<dbReference type="InterPro" id="IPR012340">
    <property type="entry name" value="NA-bd_OB-fold"/>
</dbReference>
<dbReference type="PANTHER" id="PTHR47165">
    <property type="entry name" value="OS03G0429900 PROTEIN"/>
    <property type="match status" value="1"/>
</dbReference>
<keyword evidence="6 9" id="KW-0862">Zinc</keyword>
<keyword evidence="16" id="KW-1185">Reference proteome</keyword>
<evidence type="ECO:0000256" key="5">
    <source>
        <dbReference type="ARBA" id="ARBA00022771"/>
    </source>
</evidence>
<dbReference type="EMBL" id="OZ004256">
    <property type="protein sequence ID" value="CAK7902808.1"/>
    <property type="molecule type" value="Genomic_DNA"/>
</dbReference>
<evidence type="ECO:0000259" key="12">
    <source>
        <dbReference type="Pfam" id="PF04057"/>
    </source>
</evidence>
<keyword evidence="8 9" id="KW-0539">Nucleus</keyword>
<feature type="domain" description="Replication factor-A protein 1 N-terminal" evidence="12">
    <location>
        <begin position="7"/>
        <end position="108"/>
    </location>
</feature>
<dbReference type="NCBIfam" id="TIGR00617">
    <property type="entry name" value="rpa1"/>
    <property type="match status" value="1"/>
</dbReference>